<keyword evidence="4" id="KW-0378">Hydrolase</keyword>
<dbReference type="CDD" id="cd09272">
    <property type="entry name" value="RNase_HI_RT_Ty1"/>
    <property type="match status" value="1"/>
</dbReference>
<evidence type="ECO:0000313" key="9">
    <source>
        <dbReference type="EMBL" id="GMI93852.1"/>
    </source>
</evidence>
<dbReference type="InterPro" id="IPR013103">
    <property type="entry name" value="RVT_2"/>
</dbReference>
<feature type="compositionally biased region" description="Basic and acidic residues" evidence="6">
    <location>
        <begin position="826"/>
        <end position="861"/>
    </location>
</feature>
<dbReference type="EMBL" id="BSYR01000025">
    <property type="protein sequence ID" value="GMI93852.1"/>
    <property type="molecule type" value="Genomic_DNA"/>
</dbReference>
<dbReference type="GO" id="GO:0003676">
    <property type="term" value="F:nucleic acid binding"/>
    <property type="evidence" value="ECO:0007669"/>
    <property type="project" value="InterPro"/>
</dbReference>
<dbReference type="Pfam" id="PF00665">
    <property type="entry name" value="rve"/>
    <property type="match status" value="1"/>
</dbReference>
<evidence type="ECO:0000256" key="4">
    <source>
        <dbReference type="ARBA" id="ARBA00022801"/>
    </source>
</evidence>
<dbReference type="Pfam" id="PF25597">
    <property type="entry name" value="SH3_retrovirus"/>
    <property type="match status" value="1"/>
</dbReference>
<dbReference type="PROSITE" id="PS50994">
    <property type="entry name" value="INTEGRASE"/>
    <property type="match status" value="1"/>
</dbReference>
<feature type="domain" description="Integrase catalytic" evidence="8">
    <location>
        <begin position="582"/>
        <end position="748"/>
    </location>
</feature>
<keyword evidence="5" id="KW-0863">Zinc-finger</keyword>
<dbReference type="PANTHER" id="PTHR42648">
    <property type="entry name" value="TRANSPOSASE, PUTATIVE-RELATED"/>
    <property type="match status" value="1"/>
</dbReference>
<dbReference type="SUPFAM" id="SSF53098">
    <property type="entry name" value="Ribonuclease H-like"/>
    <property type="match status" value="1"/>
</dbReference>
<dbReference type="PROSITE" id="PS50158">
    <property type="entry name" value="ZF_CCHC"/>
    <property type="match status" value="2"/>
</dbReference>
<dbReference type="SMART" id="SM00343">
    <property type="entry name" value="ZnF_C2HC"/>
    <property type="match status" value="2"/>
</dbReference>
<dbReference type="GO" id="GO:0008270">
    <property type="term" value="F:zinc ion binding"/>
    <property type="evidence" value="ECO:0007669"/>
    <property type="project" value="UniProtKB-KW"/>
</dbReference>
<dbReference type="InterPro" id="IPR001878">
    <property type="entry name" value="Znf_CCHC"/>
</dbReference>
<protein>
    <recommendedName>
        <fullName evidence="11">Gag-pol polyprotein</fullName>
    </recommendedName>
</protein>
<dbReference type="Pfam" id="PF07727">
    <property type="entry name" value="RVT_2"/>
    <property type="match status" value="1"/>
</dbReference>
<dbReference type="Gene3D" id="4.10.60.10">
    <property type="entry name" value="Zinc finger, CCHC-type"/>
    <property type="match status" value="2"/>
</dbReference>
<dbReference type="InterPro" id="IPR036397">
    <property type="entry name" value="RNaseH_sf"/>
</dbReference>
<dbReference type="InterPro" id="IPR054722">
    <property type="entry name" value="PolX-like_BBD"/>
</dbReference>
<evidence type="ECO:0000256" key="2">
    <source>
        <dbReference type="ARBA" id="ARBA00022723"/>
    </source>
</evidence>
<dbReference type="GO" id="GO:0015074">
    <property type="term" value="P:DNA integration"/>
    <property type="evidence" value="ECO:0007669"/>
    <property type="project" value="InterPro"/>
</dbReference>
<feature type="domain" description="CCHC-type" evidence="7">
    <location>
        <begin position="262"/>
        <end position="276"/>
    </location>
</feature>
<gene>
    <name evidence="9" type="ORF">HRI_003054500</name>
</gene>
<keyword evidence="1" id="KW-0645">Protease</keyword>
<dbReference type="SUPFAM" id="SSF57756">
    <property type="entry name" value="Retrovirus zinc finger-like domains"/>
    <property type="match status" value="1"/>
</dbReference>
<evidence type="ECO:0000256" key="3">
    <source>
        <dbReference type="ARBA" id="ARBA00022750"/>
    </source>
</evidence>
<comment type="caution">
    <text evidence="9">The sequence shown here is derived from an EMBL/GenBank/DDBJ whole genome shotgun (WGS) entry which is preliminary data.</text>
</comment>
<dbReference type="InterPro" id="IPR025724">
    <property type="entry name" value="GAG-pre-integrase_dom"/>
</dbReference>
<dbReference type="InterPro" id="IPR001584">
    <property type="entry name" value="Integrase_cat-core"/>
</dbReference>
<sequence>MADFGSTSNGIRKLNNHNYGYWETCIESYLQGQDLWEIVAGTDTTPPLKENAEALRKWNIKAGKALYILKTTIEEDLLEHIRDEKTPKAAWETLAKLFSKKNEARLQLLENELAGISQGSLSIAQYFTKVKSICREISQLAPDEKVSEARMKRIIIHGLRPEYNGFIAAVRGWPTQPSLVELENLLANQEELAKQMSGVTIKEEEEALFTNKKKGTSRRQEVTKGGKFYPRDRSNTSGGVRRRKEDYHQQYEENYRRKSGECFNCGRKGHFARDCRLPMKESRECFNCGKNGHFAQDCRMPRRQTFQGNMATTKEEKREAMLETPISEEEWDAEAGFSIGVEQEELIEDMKETSLVATTYSKTDYKDEEEVKEDMEKPALATTIRSKIDYKEDWIVDSGCSNHMTNDEKKLQNIDEYKGKRVVLTANNSRLPISHIGKTTLPRNDSQKLQLEKVYLVPGLKKNLLSVPQLTAAGNYVLFGPEDVSIFQQVEVIGTPIVKGRRTESVYVLSAESAYVDKTRKNEIADLWHERLGHVSYNKLKVMMKKQIIRGLPQVDIRTDTVCAGCQFGKAHQLPFKESEHQSQTPLELIHSDVFGPVKQISLGGMKYMVTFIDDFSRYVWVYFMKEKSETFTKFKEFKEKIESELNEKIQCLRTDNGKEYLSTEFTTYLQEHKIRRQLTCPNTPQQNGVAERKNRHLAETCRSMLHAKNVPGRFWAECMRTAAYVINRLPQAKLGFISPHEKLWKIKPTVSHLKVFGCVCYVFVPDHQRSKFDKKAIRCIFVGYDDARKGWKCCDPTTGKCHTSRNMVFDEASSWWSPQKIEFSEPRDLEKVSEDNKEGEAPAPDPSKERDSSTSKDKSPWKTGVHQFTSKELRPSQIEADEPVQEIRRSTRQRQPNPRYANAALVDESIPIEPANYEEAARSPKWKKAMEEEIEALNNNQTWDLVPKPKDVMPISCKWVYKVKTRPDNSIERYKARLVARGFSQQYGIDYEETFSPVAKITTVRVLLALAANKSWKLWQMDVKNAFLHGELDKDIYMEQPRGFESKSHPEHVCKLKKALYGLKQAPRAWYGKIGEFLIQSGFTVAPSDSSLFVKENQGKLAIVLVYVDDLIITGDYYEETERTRKNLSIRFHMKELGELKHFLGLEVEHMKEGIFLGQQKYAKDLLQRYGMLDCKPISTPMDPNIKLQIDEGKDLEDTTMYRQLVGSLIYLTLSRPDITYAVGVASRYMSNPKKPHLDAVRRILRYVKGTINFGILYKKVKECQMIGYCDADYAGDHSTRRSTTGYIFSLGSGAISWCSKRQPTVSLSSTEAEYRSAASAAQESTWLKQLMEDLHQPTDYQVRLFCDNLSAIRLAENPVFHARTKHIEVHHHYIREKVLEGEIRMEPTKTDEQVADIFTKSLSKPKFEKFREVLGMICKSSIERSR</sequence>
<dbReference type="SUPFAM" id="SSF56672">
    <property type="entry name" value="DNA/RNA polymerases"/>
    <property type="match status" value="1"/>
</dbReference>
<dbReference type="InterPro" id="IPR043502">
    <property type="entry name" value="DNA/RNA_pol_sf"/>
</dbReference>
<keyword evidence="3" id="KW-0064">Aspartyl protease</keyword>
<name>A0A9W7ICS2_HIBTR</name>
<dbReference type="OrthoDB" id="997963at2759"/>
<proteinExistence type="predicted"/>
<feature type="compositionally biased region" description="Basic and acidic residues" evidence="6">
    <location>
        <begin position="218"/>
        <end position="234"/>
    </location>
</feature>
<keyword evidence="10" id="KW-1185">Reference proteome</keyword>
<evidence type="ECO:0000259" key="8">
    <source>
        <dbReference type="PROSITE" id="PS50994"/>
    </source>
</evidence>
<dbReference type="Pfam" id="PF13976">
    <property type="entry name" value="gag_pre-integrs"/>
    <property type="match status" value="1"/>
</dbReference>
<dbReference type="InterPro" id="IPR057670">
    <property type="entry name" value="SH3_retrovirus"/>
</dbReference>
<keyword evidence="5" id="KW-0862">Zinc</keyword>
<feature type="region of interest" description="Disordered" evidence="6">
    <location>
        <begin position="826"/>
        <end position="905"/>
    </location>
</feature>
<dbReference type="Pfam" id="PF00098">
    <property type="entry name" value="zf-CCHC"/>
    <property type="match status" value="2"/>
</dbReference>
<reference evidence="9" key="1">
    <citation type="submission" date="2023-05" db="EMBL/GenBank/DDBJ databases">
        <title>Genome and transcriptome analyses reveal genes involved in the formation of fine ridges on petal epidermal cells in Hibiscus trionum.</title>
        <authorList>
            <person name="Koshimizu S."/>
            <person name="Masuda S."/>
            <person name="Ishii T."/>
            <person name="Shirasu K."/>
            <person name="Hoshino A."/>
            <person name="Arita M."/>
        </authorList>
    </citation>
    <scope>NUCLEOTIDE SEQUENCE</scope>
    <source>
        <strain evidence="9">Hamamatsu line</strain>
    </source>
</reference>
<dbReference type="GO" id="GO:0004190">
    <property type="term" value="F:aspartic-type endopeptidase activity"/>
    <property type="evidence" value="ECO:0007669"/>
    <property type="project" value="UniProtKB-KW"/>
</dbReference>
<dbReference type="Proteomes" id="UP001165190">
    <property type="component" value="Unassembled WGS sequence"/>
</dbReference>
<evidence type="ECO:0008006" key="11">
    <source>
        <dbReference type="Google" id="ProtNLM"/>
    </source>
</evidence>
<keyword evidence="2" id="KW-0479">Metal-binding</keyword>
<dbReference type="Gene3D" id="3.30.420.10">
    <property type="entry name" value="Ribonuclease H-like superfamily/Ribonuclease H"/>
    <property type="match status" value="1"/>
</dbReference>
<dbReference type="PANTHER" id="PTHR42648:SF18">
    <property type="entry name" value="RETROTRANSPOSON, UNCLASSIFIED-LIKE PROTEIN"/>
    <property type="match status" value="1"/>
</dbReference>
<dbReference type="Pfam" id="PF22936">
    <property type="entry name" value="Pol_BBD"/>
    <property type="match status" value="1"/>
</dbReference>
<feature type="domain" description="CCHC-type" evidence="7">
    <location>
        <begin position="285"/>
        <end position="299"/>
    </location>
</feature>
<organism evidence="9 10">
    <name type="scientific">Hibiscus trionum</name>
    <name type="common">Flower of an hour</name>
    <dbReference type="NCBI Taxonomy" id="183268"/>
    <lineage>
        <taxon>Eukaryota</taxon>
        <taxon>Viridiplantae</taxon>
        <taxon>Streptophyta</taxon>
        <taxon>Embryophyta</taxon>
        <taxon>Tracheophyta</taxon>
        <taxon>Spermatophyta</taxon>
        <taxon>Magnoliopsida</taxon>
        <taxon>eudicotyledons</taxon>
        <taxon>Gunneridae</taxon>
        <taxon>Pentapetalae</taxon>
        <taxon>rosids</taxon>
        <taxon>malvids</taxon>
        <taxon>Malvales</taxon>
        <taxon>Malvaceae</taxon>
        <taxon>Malvoideae</taxon>
        <taxon>Hibiscus</taxon>
    </lineage>
</organism>
<evidence type="ECO:0000256" key="5">
    <source>
        <dbReference type="PROSITE-ProRule" id="PRU00047"/>
    </source>
</evidence>
<evidence type="ECO:0000256" key="6">
    <source>
        <dbReference type="SAM" id="MobiDB-lite"/>
    </source>
</evidence>
<evidence type="ECO:0000256" key="1">
    <source>
        <dbReference type="ARBA" id="ARBA00022670"/>
    </source>
</evidence>
<dbReference type="InterPro" id="IPR036875">
    <property type="entry name" value="Znf_CCHC_sf"/>
</dbReference>
<dbReference type="InterPro" id="IPR039537">
    <property type="entry name" value="Retrotran_Ty1/copia-like"/>
</dbReference>
<dbReference type="GO" id="GO:0006508">
    <property type="term" value="P:proteolysis"/>
    <property type="evidence" value="ECO:0007669"/>
    <property type="project" value="UniProtKB-KW"/>
</dbReference>
<evidence type="ECO:0000259" key="7">
    <source>
        <dbReference type="PROSITE" id="PS50158"/>
    </source>
</evidence>
<feature type="region of interest" description="Disordered" evidence="6">
    <location>
        <begin position="212"/>
        <end position="245"/>
    </location>
</feature>
<dbReference type="Pfam" id="PF14223">
    <property type="entry name" value="Retrotran_gag_2"/>
    <property type="match status" value="1"/>
</dbReference>
<accession>A0A9W7ICS2</accession>
<evidence type="ECO:0000313" key="10">
    <source>
        <dbReference type="Proteomes" id="UP001165190"/>
    </source>
</evidence>
<dbReference type="InterPro" id="IPR012337">
    <property type="entry name" value="RNaseH-like_sf"/>
</dbReference>